<dbReference type="PANTHER" id="PTHR30346:SF0">
    <property type="entry name" value="HCA OPERON TRANSCRIPTIONAL ACTIVATOR HCAR"/>
    <property type="match status" value="1"/>
</dbReference>
<evidence type="ECO:0000313" key="6">
    <source>
        <dbReference type="EMBL" id="TQM00971.1"/>
    </source>
</evidence>
<evidence type="ECO:0000313" key="7">
    <source>
        <dbReference type="Proteomes" id="UP000316096"/>
    </source>
</evidence>
<dbReference type="Gene3D" id="1.10.10.10">
    <property type="entry name" value="Winged helix-like DNA-binding domain superfamily/Winged helix DNA-binding domain"/>
    <property type="match status" value="1"/>
</dbReference>
<dbReference type="SUPFAM" id="SSF53850">
    <property type="entry name" value="Periplasmic binding protein-like II"/>
    <property type="match status" value="1"/>
</dbReference>
<dbReference type="InterPro" id="IPR005119">
    <property type="entry name" value="LysR_subst-bd"/>
</dbReference>
<organism evidence="6 7">
    <name type="scientific">Actinoallomurus bryophytorum</name>
    <dbReference type="NCBI Taxonomy" id="1490222"/>
    <lineage>
        <taxon>Bacteria</taxon>
        <taxon>Bacillati</taxon>
        <taxon>Actinomycetota</taxon>
        <taxon>Actinomycetes</taxon>
        <taxon>Streptosporangiales</taxon>
        <taxon>Thermomonosporaceae</taxon>
        <taxon>Actinoallomurus</taxon>
    </lineage>
</organism>
<dbReference type="PANTHER" id="PTHR30346">
    <property type="entry name" value="TRANSCRIPTIONAL DUAL REGULATOR HCAR-RELATED"/>
    <property type="match status" value="1"/>
</dbReference>
<comment type="caution">
    <text evidence="6">The sequence shown here is derived from an EMBL/GenBank/DDBJ whole genome shotgun (WGS) entry which is preliminary data.</text>
</comment>
<evidence type="ECO:0000259" key="5">
    <source>
        <dbReference type="PROSITE" id="PS50931"/>
    </source>
</evidence>
<dbReference type="EMBL" id="VFOZ01000001">
    <property type="protein sequence ID" value="TQM00971.1"/>
    <property type="molecule type" value="Genomic_DNA"/>
</dbReference>
<comment type="similarity">
    <text evidence="1">Belongs to the LysR transcriptional regulatory family.</text>
</comment>
<dbReference type="Pfam" id="PF00126">
    <property type="entry name" value="HTH_1"/>
    <property type="match status" value="1"/>
</dbReference>
<dbReference type="InterPro" id="IPR036388">
    <property type="entry name" value="WH-like_DNA-bd_sf"/>
</dbReference>
<dbReference type="PRINTS" id="PR00039">
    <property type="entry name" value="HTHLYSR"/>
</dbReference>
<protein>
    <submittedName>
        <fullName evidence="6">DNA-binding transcriptional LysR family regulator</fullName>
    </submittedName>
</protein>
<accession>A0A543CV76</accession>
<dbReference type="InterPro" id="IPR036390">
    <property type="entry name" value="WH_DNA-bd_sf"/>
</dbReference>
<dbReference type="GO" id="GO:0003700">
    <property type="term" value="F:DNA-binding transcription factor activity"/>
    <property type="evidence" value="ECO:0007669"/>
    <property type="project" value="InterPro"/>
</dbReference>
<evidence type="ECO:0000256" key="1">
    <source>
        <dbReference type="ARBA" id="ARBA00009437"/>
    </source>
</evidence>
<proteinExistence type="inferred from homology"/>
<dbReference type="Pfam" id="PF03466">
    <property type="entry name" value="LysR_substrate"/>
    <property type="match status" value="1"/>
</dbReference>
<dbReference type="Gene3D" id="3.40.190.10">
    <property type="entry name" value="Periplasmic binding protein-like II"/>
    <property type="match status" value="2"/>
</dbReference>
<keyword evidence="2" id="KW-0805">Transcription regulation</keyword>
<reference evidence="6 7" key="1">
    <citation type="submission" date="2019-06" db="EMBL/GenBank/DDBJ databases">
        <title>Sequencing the genomes of 1000 actinobacteria strains.</title>
        <authorList>
            <person name="Klenk H.-P."/>
        </authorList>
    </citation>
    <scope>NUCLEOTIDE SEQUENCE [LARGE SCALE GENOMIC DNA]</scope>
    <source>
        <strain evidence="6 7">DSM 102200</strain>
    </source>
</reference>
<dbReference type="GO" id="GO:0032993">
    <property type="term" value="C:protein-DNA complex"/>
    <property type="evidence" value="ECO:0007669"/>
    <property type="project" value="TreeGrafter"/>
</dbReference>
<dbReference type="GO" id="GO:0003677">
    <property type="term" value="F:DNA binding"/>
    <property type="evidence" value="ECO:0007669"/>
    <property type="project" value="UniProtKB-KW"/>
</dbReference>
<keyword evidence="4" id="KW-0804">Transcription</keyword>
<dbReference type="RefSeq" id="WP_185792520.1">
    <property type="nucleotide sequence ID" value="NZ_VFOZ01000001.1"/>
</dbReference>
<dbReference type="PROSITE" id="PS50931">
    <property type="entry name" value="HTH_LYSR"/>
    <property type="match status" value="1"/>
</dbReference>
<feature type="domain" description="HTH lysR-type" evidence="5">
    <location>
        <begin position="1"/>
        <end position="58"/>
    </location>
</feature>
<evidence type="ECO:0000256" key="2">
    <source>
        <dbReference type="ARBA" id="ARBA00023015"/>
    </source>
</evidence>
<dbReference type="Proteomes" id="UP000316096">
    <property type="component" value="Unassembled WGS sequence"/>
</dbReference>
<evidence type="ECO:0000256" key="3">
    <source>
        <dbReference type="ARBA" id="ARBA00023125"/>
    </source>
</evidence>
<evidence type="ECO:0000256" key="4">
    <source>
        <dbReference type="ARBA" id="ARBA00023163"/>
    </source>
</evidence>
<sequence>MELRDIRTFLAVSEELHFGRAAKRLHVSQGRVSQTIRALEREVGAALFERTSRQVRLTVLGERFRVGVQHGYDELTQVLRDCRAAAMSASERLRIGYAPSIGGGFTTRVTAAFEASYQRCTATLHAVPLGRGMRPEETLKNGAADVVLAWSPGGDGGAMEAPDLTVGPVAAEVPRGLLVPDRHPLTEHPTVSVEDLTEHELLKPPSAEDSRLRDLWTPRFTPSGRPIRHTAEDLVALTGRSGVLVEDVLTLVARGRGLHCTVTSLLDRFPFPGLRVLPIRDMAPMVVVPVWLKAADNAAIRAFAETTATFTRRRGAG</sequence>
<dbReference type="InterPro" id="IPR000847">
    <property type="entry name" value="LysR_HTH_N"/>
</dbReference>
<dbReference type="AlphaFoldDB" id="A0A543CV76"/>
<dbReference type="FunFam" id="1.10.10.10:FF:000001">
    <property type="entry name" value="LysR family transcriptional regulator"/>
    <property type="match status" value="1"/>
</dbReference>
<keyword evidence="7" id="KW-1185">Reference proteome</keyword>
<dbReference type="SUPFAM" id="SSF46785">
    <property type="entry name" value="Winged helix' DNA-binding domain"/>
    <property type="match status" value="1"/>
</dbReference>
<keyword evidence="3 6" id="KW-0238">DNA-binding</keyword>
<gene>
    <name evidence="6" type="ORF">FB559_6713</name>
</gene>
<name>A0A543CV76_9ACTN</name>